<gene>
    <name evidence="2" type="ORF">RRG08_006582</name>
</gene>
<dbReference type="EMBL" id="JAWDGP010001621">
    <property type="protein sequence ID" value="KAK3789905.1"/>
    <property type="molecule type" value="Genomic_DNA"/>
</dbReference>
<organism evidence="2 3">
    <name type="scientific">Elysia crispata</name>
    <name type="common">lettuce slug</name>
    <dbReference type="NCBI Taxonomy" id="231223"/>
    <lineage>
        <taxon>Eukaryota</taxon>
        <taxon>Metazoa</taxon>
        <taxon>Spiralia</taxon>
        <taxon>Lophotrochozoa</taxon>
        <taxon>Mollusca</taxon>
        <taxon>Gastropoda</taxon>
        <taxon>Heterobranchia</taxon>
        <taxon>Euthyneura</taxon>
        <taxon>Panpulmonata</taxon>
        <taxon>Sacoglossa</taxon>
        <taxon>Placobranchoidea</taxon>
        <taxon>Plakobranchidae</taxon>
        <taxon>Elysia</taxon>
    </lineage>
</organism>
<reference evidence="2" key="1">
    <citation type="journal article" date="2023" name="G3 (Bethesda)">
        <title>A reference genome for the long-term kleptoplast-retaining sea slug Elysia crispata morphotype clarki.</title>
        <authorList>
            <person name="Eastman K.E."/>
            <person name="Pendleton A.L."/>
            <person name="Shaikh M.A."/>
            <person name="Suttiyut T."/>
            <person name="Ogas R."/>
            <person name="Tomko P."/>
            <person name="Gavelis G."/>
            <person name="Widhalm J.R."/>
            <person name="Wisecaver J.H."/>
        </authorList>
    </citation>
    <scope>NUCLEOTIDE SEQUENCE</scope>
    <source>
        <strain evidence="2">ECLA1</strain>
    </source>
</reference>
<protein>
    <submittedName>
        <fullName evidence="2">Uncharacterized protein</fullName>
    </submittedName>
</protein>
<comment type="caution">
    <text evidence="2">The sequence shown here is derived from an EMBL/GenBank/DDBJ whole genome shotgun (WGS) entry which is preliminary data.</text>
</comment>
<accession>A0AAE1AL59</accession>
<dbReference type="AlphaFoldDB" id="A0AAE1AL59"/>
<evidence type="ECO:0000256" key="1">
    <source>
        <dbReference type="SAM" id="Coils"/>
    </source>
</evidence>
<feature type="coiled-coil region" evidence="1">
    <location>
        <begin position="43"/>
        <end position="70"/>
    </location>
</feature>
<dbReference type="Proteomes" id="UP001283361">
    <property type="component" value="Unassembled WGS sequence"/>
</dbReference>
<keyword evidence="3" id="KW-1185">Reference proteome</keyword>
<name>A0AAE1AL59_9GAST</name>
<sequence length="174" mass="19767">MSRSSFMKEIASMGISIFHPRKDRCDICCSFDTGNIGQDEYVIHRQKKDLAQKEKEKEKDKLEADGAESTTKVITVDDFGNLKSIKPGKKATAPNVTNLRALKYTPDGSMFFKTSFADDWELLPLPRNDVIPVNGPDRLYSSRLKIKQSKYDHLQSLKSVLLKDAHAFYDNLPH</sequence>
<proteinExistence type="predicted"/>
<evidence type="ECO:0000313" key="2">
    <source>
        <dbReference type="EMBL" id="KAK3789905.1"/>
    </source>
</evidence>
<evidence type="ECO:0000313" key="3">
    <source>
        <dbReference type="Proteomes" id="UP001283361"/>
    </source>
</evidence>
<keyword evidence="1" id="KW-0175">Coiled coil</keyword>